<feature type="domain" description="GS beta-grasp" evidence="6">
    <location>
        <begin position="13"/>
        <end position="98"/>
    </location>
</feature>
<dbReference type="PROSITE" id="PS51987">
    <property type="entry name" value="GS_CATALYTIC"/>
    <property type="match status" value="1"/>
</dbReference>
<dbReference type="PROSITE" id="PS00181">
    <property type="entry name" value="GLNA_ATP"/>
    <property type="match status" value="1"/>
</dbReference>
<dbReference type="Gene3D" id="3.10.20.70">
    <property type="entry name" value="Glutamine synthetase, N-terminal domain"/>
    <property type="match status" value="1"/>
</dbReference>
<dbReference type="PANTHER" id="PTHR43407:SF2">
    <property type="entry name" value="GLUTAMINE SYNTHETASE"/>
    <property type="match status" value="1"/>
</dbReference>
<dbReference type="Proteomes" id="UP000778523">
    <property type="component" value="Unassembled WGS sequence"/>
</dbReference>
<evidence type="ECO:0000259" key="6">
    <source>
        <dbReference type="PROSITE" id="PS51986"/>
    </source>
</evidence>
<dbReference type="EC" id="6.3.1.2" evidence="5"/>
<dbReference type="InterPro" id="IPR014746">
    <property type="entry name" value="Gln_synth/guanido_kin_cat_dom"/>
</dbReference>
<keyword evidence="5" id="KW-0547">Nucleotide-binding</keyword>
<dbReference type="InterPro" id="IPR027303">
    <property type="entry name" value="Gln_synth_gly_rich_site"/>
</dbReference>
<dbReference type="SMART" id="SM01230">
    <property type="entry name" value="Gln-synt_C"/>
    <property type="match status" value="1"/>
</dbReference>
<evidence type="ECO:0000256" key="4">
    <source>
        <dbReference type="RuleBase" id="RU000387"/>
    </source>
</evidence>
<reference evidence="8 9" key="1">
    <citation type="submission" date="2020-06" db="EMBL/GenBank/DDBJ databases">
        <title>Draft genome of Uliginosibacterium sp. IMCC34675.</title>
        <authorList>
            <person name="Song J."/>
        </authorList>
    </citation>
    <scope>NUCLEOTIDE SEQUENCE [LARGE SCALE GENOMIC DNA]</scope>
    <source>
        <strain evidence="8 9">IMCC34675</strain>
    </source>
</reference>
<dbReference type="InterPro" id="IPR001637">
    <property type="entry name" value="Gln_synth_I_adenylation_site"/>
</dbReference>
<comment type="subunit">
    <text evidence="4">Oligomer of 12 subunits arranged in the form of two hexagons.</text>
</comment>
<dbReference type="InterPro" id="IPR027302">
    <property type="entry name" value="Gln_synth_N_conserv_site"/>
</dbReference>
<evidence type="ECO:0000256" key="2">
    <source>
        <dbReference type="PROSITE-ProRule" id="PRU01330"/>
    </source>
</evidence>
<dbReference type="InterPro" id="IPR008147">
    <property type="entry name" value="Gln_synt_N"/>
</dbReference>
<name>A0ABX2IHH9_9RHOO</name>
<gene>
    <name evidence="8" type="primary">glnA</name>
    <name evidence="8" type="ORF">HJ583_014620</name>
</gene>
<evidence type="ECO:0000259" key="7">
    <source>
        <dbReference type="PROSITE" id="PS51987"/>
    </source>
</evidence>
<dbReference type="SUPFAM" id="SSF55931">
    <property type="entry name" value="Glutamine synthetase/guanido kinase"/>
    <property type="match status" value="1"/>
</dbReference>
<dbReference type="InterPro" id="IPR008146">
    <property type="entry name" value="Gln_synth_cat_dom"/>
</dbReference>
<keyword evidence="4" id="KW-0963">Cytoplasm</keyword>
<dbReference type="GO" id="GO:0004356">
    <property type="term" value="F:glutamine synthetase activity"/>
    <property type="evidence" value="ECO:0007669"/>
    <property type="project" value="UniProtKB-EC"/>
</dbReference>
<keyword evidence="9" id="KW-1185">Reference proteome</keyword>
<dbReference type="PROSITE" id="PS00182">
    <property type="entry name" value="GLNA_ADENYLATION"/>
    <property type="match status" value="1"/>
</dbReference>
<comment type="catalytic activity">
    <reaction evidence="5">
        <text>L-glutamate + NH4(+) + ATP = L-glutamine + ADP + phosphate + H(+)</text>
        <dbReference type="Rhea" id="RHEA:16169"/>
        <dbReference type="ChEBI" id="CHEBI:15378"/>
        <dbReference type="ChEBI" id="CHEBI:28938"/>
        <dbReference type="ChEBI" id="CHEBI:29985"/>
        <dbReference type="ChEBI" id="CHEBI:30616"/>
        <dbReference type="ChEBI" id="CHEBI:43474"/>
        <dbReference type="ChEBI" id="CHEBI:58359"/>
        <dbReference type="ChEBI" id="CHEBI:456216"/>
        <dbReference type="EC" id="6.3.1.2"/>
    </reaction>
</comment>
<dbReference type="EMBL" id="JABCSC020000003">
    <property type="protein sequence ID" value="NSL56269.1"/>
    <property type="molecule type" value="Genomic_DNA"/>
</dbReference>
<organism evidence="8 9">
    <name type="scientific">Uliginosibacterium aquaticum</name>
    <dbReference type="NCBI Taxonomy" id="2731212"/>
    <lineage>
        <taxon>Bacteria</taxon>
        <taxon>Pseudomonadati</taxon>
        <taxon>Pseudomonadota</taxon>
        <taxon>Betaproteobacteria</taxon>
        <taxon>Rhodocyclales</taxon>
        <taxon>Zoogloeaceae</taxon>
        <taxon>Uliginosibacterium</taxon>
    </lineage>
</organism>
<dbReference type="PANTHER" id="PTHR43407">
    <property type="entry name" value="GLUTAMINE SYNTHETASE"/>
    <property type="match status" value="1"/>
</dbReference>
<protein>
    <recommendedName>
        <fullName evidence="5">Glutamine synthetase</fullName>
        <ecNumber evidence="5">6.3.1.2</ecNumber>
    </recommendedName>
</protein>
<dbReference type="InterPro" id="IPR004809">
    <property type="entry name" value="Gln_synth_I"/>
</dbReference>
<comment type="subcellular location">
    <subcellularLocation>
        <location evidence="4">Cytoplasm</location>
    </subcellularLocation>
</comment>
<evidence type="ECO:0000256" key="3">
    <source>
        <dbReference type="RuleBase" id="RU000384"/>
    </source>
</evidence>
<dbReference type="Pfam" id="PF03951">
    <property type="entry name" value="Gln-synt_N"/>
    <property type="match status" value="1"/>
</dbReference>
<dbReference type="InterPro" id="IPR036651">
    <property type="entry name" value="Gln_synt_N_sf"/>
</dbReference>
<dbReference type="SUPFAM" id="SSF54368">
    <property type="entry name" value="Glutamine synthetase, N-terminal domain"/>
    <property type="match status" value="1"/>
</dbReference>
<dbReference type="NCBIfam" id="TIGR00653">
    <property type="entry name" value="GlnA"/>
    <property type="match status" value="1"/>
</dbReference>
<keyword evidence="5" id="KW-0067">ATP-binding</keyword>
<evidence type="ECO:0000256" key="5">
    <source>
        <dbReference type="RuleBase" id="RU004356"/>
    </source>
</evidence>
<dbReference type="RefSeq" id="WP_101943305.1">
    <property type="nucleotide sequence ID" value="NZ_JABCSC020000003.1"/>
</dbReference>
<keyword evidence="5 8" id="KW-0436">Ligase</keyword>
<dbReference type="Pfam" id="PF00120">
    <property type="entry name" value="Gln-synt_C"/>
    <property type="match status" value="1"/>
</dbReference>
<accession>A0ABX2IHH9</accession>
<feature type="domain" description="GS catalytic" evidence="7">
    <location>
        <begin position="105"/>
        <end position="469"/>
    </location>
</feature>
<sequence length="469" mass="51778">MTPQDVLKLIKENDAKFVDLRFTDTRGKEQHVTVPSHVVDEEWFDHGHAFDGSSIAGWKGIQASDMLLAPDPSTAKIDPFFDETTVILTCDVIEPSDGKGYDRDPRSIAKRAEAYLKSSGLGDTAYFGPEPEFFIFDGVSWSADISGCFVKIKSDEGAWATAEDQDGSNIGHRPTVKGGYFPVPPVDSHQDIRATMVLLLEQLGIPVEVFHHEVATAGQNEIGTKFSTLVQRADWTQTLKYVVHNVAHQYGKTATFMPKPIVGDNGSGMHVHQSVWKDGKNLFAGNGYAGLSDFALYYIGGIIKHAKALNAITNPGTNSYKRLVPHYEAPVKLAYSARNRSASIRIPHVQSDKARRVEARFPDPLANPYLAFSALLMAGLDGVQNKIHPGEPADKNLYDLPPEEDKLIPTVCASLEEALAALDADREFLTRGGVFSNEFIDAYIELKMGEVNRTRMTTHPVEFDMYYSL</sequence>
<comment type="similarity">
    <text evidence="1 2 3">Belongs to the glutamine synthetase family.</text>
</comment>
<evidence type="ECO:0000313" key="9">
    <source>
        <dbReference type="Proteomes" id="UP000778523"/>
    </source>
</evidence>
<proteinExistence type="inferred from homology"/>
<comment type="caution">
    <text evidence="8">The sequence shown here is derived from an EMBL/GenBank/DDBJ whole genome shotgun (WGS) entry which is preliminary data.</text>
</comment>
<dbReference type="PROSITE" id="PS51986">
    <property type="entry name" value="GS_BETA_GRASP"/>
    <property type="match status" value="1"/>
</dbReference>
<evidence type="ECO:0000256" key="1">
    <source>
        <dbReference type="ARBA" id="ARBA00009897"/>
    </source>
</evidence>
<dbReference type="Gene3D" id="3.30.590.10">
    <property type="entry name" value="Glutamine synthetase/guanido kinase, catalytic domain"/>
    <property type="match status" value="1"/>
</dbReference>
<evidence type="ECO:0000313" key="8">
    <source>
        <dbReference type="EMBL" id="NSL56269.1"/>
    </source>
</evidence>
<dbReference type="PROSITE" id="PS00180">
    <property type="entry name" value="GLNA_1"/>
    <property type="match status" value="1"/>
</dbReference>